<evidence type="ECO:0000256" key="4">
    <source>
        <dbReference type="ARBA" id="ARBA00023014"/>
    </source>
</evidence>
<feature type="binding site" evidence="5">
    <location>
        <position position="224"/>
    </location>
    <ligand>
        <name>isopentenyl diphosphate</name>
        <dbReference type="ChEBI" id="CHEBI:128769"/>
    </ligand>
</feature>
<feature type="binding site" evidence="5">
    <location>
        <position position="266"/>
    </location>
    <ligand>
        <name>isopentenyl diphosphate</name>
        <dbReference type="ChEBI" id="CHEBI:128769"/>
    </ligand>
</feature>
<feature type="binding site" evidence="5">
    <location>
        <position position="124"/>
    </location>
    <ligand>
        <name>isopentenyl diphosphate</name>
        <dbReference type="ChEBI" id="CHEBI:128769"/>
    </ligand>
</feature>
<feature type="binding site" evidence="5">
    <location>
        <position position="41"/>
    </location>
    <ligand>
        <name>dimethylallyl diphosphate</name>
        <dbReference type="ChEBI" id="CHEBI:57623"/>
    </ligand>
</feature>
<feature type="binding site" evidence="5">
    <location>
        <position position="41"/>
    </location>
    <ligand>
        <name>(2E)-4-hydroxy-3-methylbut-2-enyl diphosphate</name>
        <dbReference type="ChEBI" id="CHEBI:128753"/>
    </ligand>
</feature>
<keyword evidence="3 5" id="KW-0408">Iron</keyword>
<feature type="binding site" evidence="5">
    <location>
        <position position="223"/>
    </location>
    <ligand>
        <name>isopentenyl diphosphate</name>
        <dbReference type="ChEBI" id="CHEBI:128769"/>
    </ligand>
</feature>
<comment type="catalytic activity">
    <reaction evidence="5">
        <text>dimethylallyl diphosphate + 2 oxidized [2Fe-2S]-[ferredoxin] + H2O = (2E)-4-hydroxy-3-methylbut-2-enyl diphosphate + 2 reduced [2Fe-2S]-[ferredoxin] + 2 H(+)</text>
        <dbReference type="Rhea" id="RHEA:24825"/>
        <dbReference type="Rhea" id="RHEA-COMP:10000"/>
        <dbReference type="Rhea" id="RHEA-COMP:10001"/>
        <dbReference type="ChEBI" id="CHEBI:15377"/>
        <dbReference type="ChEBI" id="CHEBI:15378"/>
        <dbReference type="ChEBI" id="CHEBI:33737"/>
        <dbReference type="ChEBI" id="CHEBI:33738"/>
        <dbReference type="ChEBI" id="CHEBI:57623"/>
        <dbReference type="ChEBI" id="CHEBI:128753"/>
        <dbReference type="EC" id="1.17.7.4"/>
    </reaction>
</comment>
<feature type="binding site" evidence="5">
    <location>
        <position position="194"/>
    </location>
    <ligand>
        <name>[4Fe-4S] cluster</name>
        <dbReference type="ChEBI" id="CHEBI:49883"/>
    </ligand>
</feature>
<dbReference type="NCBIfam" id="NF002188">
    <property type="entry name" value="PRK01045.1-2"/>
    <property type="match status" value="1"/>
</dbReference>
<feature type="binding site" evidence="5">
    <location>
        <position position="74"/>
    </location>
    <ligand>
        <name>isopentenyl diphosphate</name>
        <dbReference type="ChEBI" id="CHEBI:128769"/>
    </ligand>
</feature>
<feature type="binding site" evidence="5">
    <location>
        <position position="41"/>
    </location>
    <ligand>
        <name>isopentenyl diphosphate</name>
        <dbReference type="ChEBI" id="CHEBI:128769"/>
    </ligand>
</feature>
<sequence>MEVLLANPRGFCAGVVRAVEIVEQALELYGPPVYVLHQIVHNPKVVRDLEQRGVVFMEDLDTIPTGALTIFSAHGVGRRVARAARERGLDTVDATCPLVSKVHLQARKYSREGRELILIGHRRHVEVQGTLGQLEGPARVVATPEEVDALEVAAPDRLAYVTQTTLSLDDTREVVAALKRRFPTIRGPDLSGICYATQNRQNAVRQLAGEVDLLLVVGARNSSNCTRLREVGERHGLAAHLVESPAEVRPPWLRGAERIGVTSGASTPEVLVDRVLHRLRGLGAARVRELAGEPETTSFRIPIAEIREAHSPARK</sequence>
<evidence type="ECO:0000256" key="3">
    <source>
        <dbReference type="ARBA" id="ARBA00023004"/>
    </source>
</evidence>
<gene>
    <name evidence="5 6" type="primary">ispH</name>
    <name evidence="6" type="synonym">lytB</name>
    <name evidence="6" type="ORF">ACERLL_09735</name>
</gene>
<feature type="binding site" evidence="5">
    <location>
        <position position="124"/>
    </location>
    <ligand>
        <name>(2E)-4-hydroxy-3-methylbut-2-enyl diphosphate</name>
        <dbReference type="ChEBI" id="CHEBI:128753"/>
    </ligand>
</feature>
<feature type="binding site" evidence="5">
    <location>
        <position position="222"/>
    </location>
    <ligand>
        <name>(2E)-4-hydroxy-3-methylbut-2-enyl diphosphate</name>
        <dbReference type="ChEBI" id="CHEBI:128753"/>
    </ligand>
</feature>
<proteinExistence type="inferred from homology"/>
<reference evidence="6 7" key="1">
    <citation type="submission" date="2024-08" db="EMBL/GenBank/DDBJ databases">
        <title>Whole-genome sequencing of halo(alkali)philic microorganisms from hypersaline lakes.</title>
        <authorList>
            <person name="Sorokin D.Y."/>
            <person name="Merkel A.Y."/>
            <person name="Messina E."/>
            <person name="Yakimov M."/>
        </authorList>
    </citation>
    <scope>NUCLEOTIDE SEQUENCE [LARGE SCALE GENOMIC DNA]</scope>
    <source>
        <strain evidence="6 7">Cl-TMA</strain>
    </source>
</reference>
<dbReference type="PANTHER" id="PTHR30426:SF0">
    <property type="entry name" value="4-HYDROXY-3-METHYLBUT-2-ENYL DIPHOSPHATE REDUCTASE"/>
    <property type="match status" value="1"/>
</dbReference>
<name>A0ABV4TV37_9GAMM</name>
<feature type="binding site" evidence="5">
    <location>
        <position position="266"/>
    </location>
    <ligand>
        <name>dimethylallyl diphosphate</name>
        <dbReference type="ChEBI" id="CHEBI:57623"/>
    </ligand>
</feature>
<comment type="catalytic activity">
    <reaction evidence="5">
        <text>isopentenyl diphosphate + 2 oxidized [2Fe-2S]-[ferredoxin] + H2O = (2E)-4-hydroxy-3-methylbut-2-enyl diphosphate + 2 reduced [2Fe-2S]-[ferredoxin] + 2 H(+)</text>
        <dbReference type="Rhea" id="RHEA:24488"/>
        <dbReference type="Rhea" id="RHEA-COMP:10000"/>
        <dbReference type="Rhea" id="RHEA-COMP:10001"/>
        <dbReference type="ChEBI" id="CHEBI:15377"/>
        <dbReference type="ChEBI" id="CHEBI:15378"/>
        <dbReference type="ChEBI" id="CHEBI:33737"/>
        <dbReference type="ChEBI" id="CHEBI:33738"/>
        <dbReference type="ChEBI" id="CHEBI:128753"/>
        <dbReference type="ChEBI" id="CHEBI:128769"/>
        <dbReference type="EC" id="1.17.7.4"/>
    </reaction>
</comment>
<feature type="binding site" evidence="5">
    <location>
        <position position="164"/>
    </location>
    <ligand>
        <name>(2E)-4-hydroxy-3-methylbut-2-enyl diphosphate</name>
        <dbReference type="ChEBI" id="CHEBI:128753"/>
    </ligand>
</feature>
<feature type="binding site" evidence="5">
    <location>
        <position position="12"/>
    </location>
    <ligand>
        <name>[4Fe-4S] cluster</name>
        <dbReference type="ChEBI" id="CHEBI:49883"/>
    </ligand>
</feature>
<dbReference type="EC" id="1.17.7.4" evidence="5"/>
<dbReference type="HAMAP" id="MF_00191">
    <property type="entry name" value="IspH"/>
    <property type="match status" value="1"/>
</dbReference>
<dbReference type="Gene3D" id="3.40.50.11270">
    <property type="match status" value="1"/>
</dbReference>
<evidence type="ECO:0000256" key="5">
    <source>
        <dbReference type="HAMAP-Rule" id="MF_00191"/>
    </source>
</evidence>
<comment type="pathway">
    <text evidence="5">Isoprenoid biosynthesis; dimethylallyl diphosphate biosynthesis; dimethylallyl diphosphate from (2E)-4-hydroxy-3-methylbutenyl diphosphate: step 1/1.</text>
</comment>
<dbReference type="PANTHER" id="PTHR30426">
    <property type="entry name" value="4-HYDROXY-3-METHYLBUT-2-ENYL DIPHOSPHATE REDUCTASE"/>
    <property type="match status" value="1"/>
</dbReference>
<dbReference type="EMBL" id="JBGUAW010000006">
    <property type="protein sequence ID" value="MFA9461103.1"/>
    <property type="molecule type" value="Genomic_DNA"/>
</dbReference>
<feature type="binding site" evidence="5">
    <location>
        <position position="74"/>
    </location>
    <ligand>
        <name>(2E)-4-hydroxy-3-methylbut-2-enyl diphosphate</name>
        <dbReference type="ChEBI" id="CHEBI:128753"/>
    </ligand>
</feature>
<evidence type="ECO:0000313" key="6">
    <source>
        <dbReference type="EMBL" id="MFA9461103.1"/>
    </source>
</evidence>
<keyword evidence="2 5" id="KW-0479">Metal-binding</keyword>
<dbReference type="GO" id="GO:0051745">
    <property type="term" value="F:4-hydroxy-3-methylbut-2-enyl diphosphate reductase activity"/>
    <property type="evidence" value="ECO:0007669"/>
    <property type="project" value="UniProtKB-EC"/>
</dbReference>
<feature type="binding site" evidence="5">
    <location>
        <position position="124"/>
    </location>
    <ligand>
        <name>dimethylallyl diphosphate</name>
        <dbReference type="ChEBI" id="CHEBI:57623"/>
    </ligand>
</feature>
<keyword evidence="7" id="KW-1185">Reference proteome</keyword>
<evidence type="ECO:0000256" key="2">
    <source>
        <dbReference type="ARBA" id="ARBA00022723"/>
    </source>
</evidence>
<dbReference type="NCBIfam" id="NF002190">
    <property type="entry name" value="PRK01045.1-4"/>
    <property type="match status" value="1"/>
</dbReference>
<dbReference type="RefSeq" id="WP_373655889.1">
    <property type="nucleotide sequence ID" value="NZ_JBGUAW010000006.1"/>
</dbReference>
<keyword evidence="5" id="KW-0414">Isoprene biosynthesis</keyword>
<dbReference type="Proteomes" id="UP001575181">
    <property type="component" value="Unassembled WGS sequence"/>
</dbReference>
<feature type="binding site" evidence="5">
    <location>
        <position position="223"/>
    </location>
    <ligand>
        <name>(2E)-4-hydroxy-3-methylbut-2-enyl diphosphate</name>
        <dbReference type="ChEBI" id="CHEBI:128753"/>
    </ligand>
</feature>
<dbReference type="InterPro" id="IPR003451">
    <property type="entry name" value="LytB/IspH"/>
</dbReference>
<evidence type="ECO:0000313" key="7">
    <source>
        <dbReference type="Proteomes" id="UP001575181"/>
    </source>
</evidence>
<feature type="binding site" evidence="5">
    <location>
        <position position="74"/>
    </location>
    <ligand>
        <name>dimethylallyl diphosphate</name>
        <dbReference type="ChEBI" id="CHEBI:57623"/>
    </ligand>
</feature>
<feature type="binding site" evidence="5">
    <location>
        <position position="224"/>
    </location>
    <ligand>
        <name>(2E)-4-hydroxy-3-methylbut-2-enyl diphosphate</name>
        <dbReference type="ChEBI" id="CHEBI:128753"/>
    </ligand>
</feature>
<comment type="similarity">
    <text evidence="5">Belongs to the IspH family.</text>
</comment>
<keyword evidence="4 5" id="KW-0411">Iron-sulfur</keyword>
<comment type="caution">
    <text evidence="6">The sequence shown here is derived from an EMBL/GenBank/DDBJ whole genome shotgun (WGS) entry which is preliminary data.</text>
</comment>
<dbReference type="CDD" id="cd13944">
    <property type="entry name" value="lytB_ispH"/>
    <property type="match status" value="1"/>
</dbReference>
<feature type="active site" description="Proton donor" evidence="5">
    <location>
        <position position="126"/>
    </location>
</feature>
<keyword evidence="5 6" id="KW-0560">Oxidoreductase</keyword>
<feature type="binding site" evidence="5">
    <location>
        <position position="96"/>
    </location>
    <ligand>
        <name>[4Fe-4S] cluster</name>
        <dbReference type="ChEBI" id="CHEBI:49883"/>
    </ligand>
</feature>
<comment type="function">
    <text evidence="5">Catalyzes the conversion of 1-hydroxy-2-methyl-2-(E)-butenyl 4-diphosphate (HMBPP) into a mixture of isopentenyl diphosphate (IPP) and dimethylallyl diphosphate (DMAPP). Acts in the terminal step of the DOXP/MEP pathway for isoprenoid precursor biosynthesis.</text>
</comment>
<feature type="binding site" evidence="5">
    <location>
        <position position="222"/>
    </location>
    <ligand>
        <name>isopentenyl diphosphate</name>
        <dbReference type="ChEBI" id="CHEBI:128769"/>
    </ligand>
</feature>
<dbReference type="NCBIfam" id="TIGR00216">
    <property type="entry name" value="ispH_lytB"/>
    <property type="match status" value="1"/>
</dbReference>
<comment type="cofactor">
    <cofactor evidence="5">
        <name>[4Fe-4S] cluster</name>
        <dbReference type="ChEBI" id="CHEBI:49883"/>
    </cofactor>
    <text evidence="5">Binds 1 [4Fe-4S] cluster per subunit.</text>
</comment>
<organism evidence="6 7">
    <name type="scientific">Thiohalorhabdus methylotrophus</name>
    <dbReference type="NCBI Taxonomy" id="3242694"/>
    <lineage>
        <taxon>Bacteria</taxon>
        <taxon>Pseudomonadati</taxon>
        <taxon>Pseudomonadota</taxon>
        <taxon>Gammaproteobacteria</taxon>
        <taxon>Thiohalorhabdales</taxon>
        <taxon>Thiohalorhabdaceae</taxon>
        <taxon>Thiohalorhabdus</taxon>
    </lineage>
</organism>
<feature type="binding site" evidence="5">
    <location>
        <position position="223"/>
    </location>
    <ligand>
        <name>dimethylallyl diphosphate</name>
        <dbReference type="ChEBI" id="CHEBI:57623"/>
    </ligand>
</feature>
<feature type="binding site" evidence="5">
    <location>
        <position position="222"/>
    </location>
    <ligand>
        <name>dimethylallyl diphosphate</name>
        <dbReference type="ChEBI" id="CHEBI:57623"/>
    </ligand>
</feature>
<dbReference type="Gene3D" id="3.40.1010.20">
    <property type="entry name" value="4-hydroxy-3-methylbut-2-enyl diphosphate reductase, catalytic domain"/>
    <property type="match status" value="2"/>
</dbReference>
<accession>A0ABV4TV37</accession>
<feature type="binding site" evidence="5">
    <location>
        <position position="266"/>
    </location>
    <ligand>
        <name>(2E)-4-hydroxy-3-methylbut-2-enyl diphosphate</name>
        <dbReference type="ChEBI" id="CHEBI:128753"/>
    </ligand>
</feature>
<keyword evidence="1 5" id="KW-0004">4Fe-4S</keyword>
<evidence type="ECO:0000256" key="1">
    <source>
        <dbReference type="ARBA" id="ARBA00022485"/>
    </source>
</evidence>
<comment type="pathway">
    <text evidence="5">Isoprenoid biosynthesis; isopentenyl diphosphate biosynthesis via DXP pathway; isopentenyl diphosphate from 1-deoxy-D-xylulose 5-phosphate: step 6/6.</text>
</comment>
<feature type="binding site" evidence="5">
    <location>
        <position position="224"/>
    </location>
    <ligand>
        <name>dimethylallyl diphosphate</name>
        <dbReference type="ChEBI" id="CHEBI:57623"/>
    </ligand>
</feature>
<dbReference type="Pfam" id="PF02401">
    <property type="entry name" value="LYTB"/>
    <property type="match status" value="1"/>
</dbReference>
<protein>
    <recommendedName>
        <fullName evidence="5">4-hydroxy-3-methylbut-2-enyl diphosphate reductase</fullName>
        <shortName evidence="5">HMBPP reductase</shortName>
        <ecNumber evidence="5">1.17.7.4</ecNumber>
    </recommendedName>
</protein>